<dbReference type="Proteomes" id="UP000233332">
    <property type="component" value="Unassembled WGS sequence"/>
</dbReference>
<name>A0A2N3LA07_9PROT</name>
<feature type="transmembrane region" description="Helical" evidence="1">
    <location>
        <begin position="12"/>
        <end position="33"/>
    </location>
</feature>
<evidence type="ECO:0008006" key="4">
    <source>
        <dbReference type="Google" id="ProtNLM"/>
    </source>
</evidence>
<dbReference type="PROSITE" id="PS51257">
    <property type="entry name" value="PROKAR_LIPOPROTEIN"/>
    <property type="match status" value="1"/>
</dbReference>
<keyword evidence="1" id="KW-1133">Transmembrane helix</keyword>
<evidence type="ECO:0000256" key="1">
    <source>
        <dbReference type="SAM" id="Phobius"/>
    </source>
</evidence>
<reference evidence="2 3" key="1">
    <citation type="submission" date="2017-09" db="EMBL/GenBank/DDBJ databases">
        <title>Biodiversity and function of Thalassospira species in the particle-attached aromatic-hydrocarbon-degrading consortia from the surface seawater of the China South Sea.</title>
        <authorList>
            <person name="Dong C."/>
            <person name="Lai Q."/>
            <person name="Shao Z."/>
        </authorList>
    </citation>
    <scope>NUCLEOTIDE SEQUENCE [LARGE SCALE GENOMIC DNA]</scope>
    <source>
        <strain evidence="2 3">139Z-12</strain>
    </source>
</reference>
<sequence length="159" mass="18201">MRDPRAAETDFFIHRLAVLGLLLFACVFFAGFIGNEAIAYALTRLDSEKTIAKVTKYESVNQLKIVWYEFSDANNVRYENRVHVPYRASFHPEEGMEVEVTYFPLNPEYSDVTDLLQGRREATSTSLAIGALAVGGAIIVIFFVSARSYRQHKRKMKYY</sequence>
<proteinExistence type="predicted"/>
<keyword evidence="1" id="KW-0812">Transmembrane</keyword>
<organism evidence="2 3">
    <name type="scientific">Thalassospira lohafexi</name>
    <dbReference type="NCBI Taxonomy" id="744227"/>
    <lineage>
        <taxon>Bacteria</taxon>
        <taxon>Pseudomonadati</taxon>
        <taxon>Pseudomonadota</taxon>
        <taxon>Alphaproteobacteria</taxon>
        <taxon>Rhodospirillales</taxon>
        <taxon>Thalassospiraceae</taxon>
        <taxon>Thalassospira</taxon>
    </lineage>
</organism>
<keyword evidence="3" id="KW-1185">Reference proteome</keyword>
<dbReference type="RefSeq" id="WP_101300597.1">
    <property type="nucleotide sequence ID" value="NZ_NXGX01000002.1"/>
</dbReference>
<feature type="transmembrane region" description="Helical" evidence="1">
    <location>
        <begin position="127"/>
        <end position="146"/>
    </location>
</feature>
<evidence type="ECO:0000313" key="2">
    <source>
        <dbReference type="EMBL" id="PKR59557.1"/>
    </source>
</evidence>
<evidence type="ECO:0000313" key="3">
    <source>
        <dbReference type="Proteomes" id="UP000233332"/>
    </source>
</evidence>
<keyword evidence="1" id="KW-0472">Membrane</keyword>
<protein>
    <recommendedName>
        <fullName evidence="4">DUF3592 domain-containing protein</fullName>
    </recommendedName>
</protein>
<gene>
    <name evidence="2" type="ORF">COO92_05895</name>
</gene>
<dbReference type="EMBL" id="NXGX01000002">
    <property type="protein sequence ID" value="PKR59557.1"/>
    <property type="molecule type" value="Genomic_DNA"/>
</dbReference>
<accession>A0A2N3LA07</accession>
<comment type="caution">
    <text evidence="2">The sequence shown here is derived from an EMBL/GenBank/DDBJ whole genome shotgun (WGS) entry which is preliminary data.</text>
</comment>
<dbReference type="AlphaFoldDB" id="A0A2N3LA07"/>